<name>A2EBK7_TRIV3</name>
<dbReference type="SMR" id="A2EBK7"/>
<evidence type="ECO:0000313" key="1">
    <source>
        <dbReference type="EMBL" id="EAY09924.1"/>
    </source>
</evidence>
<dbReference type="RefSeq" id="XP_001322147.1">
    <property type="nucleotide sequence ID" value="XM_001322112.1"/>
</dbReference>
<protein>
    <submittedName>
        <fullName evidence="1">Uncharacterized protein</fullName>
    </submittedName>
</protein>
<sequence length="158" mass="18583">MKSHIENLISVYKEVLCYYNDWLNKNIKYFLKSRFSLSRKSKYAIPLSELDDQQKSSTNQKHKNATQTKKLTLAQQYQLDSSIRLSSTNAVPKIMQIDVKSISIEPEVTQSRLDLENQYKILWEQYSNVRNESIELKNQKKALLLEVASIKKQQIRLQ</sequence>
<evidence type="ECO:0000313" key="2">
    <source>
        <dbReference type="Proteomes" id="UP000001542"/>
    </source>
</evidence>
<proteinExistence type="predicted"/>
<dbReference type="InParanoid" id="A2EBK7"/>
<reference evidence="1" key="1">
    <citation type="submission" date="2006-10" db="EMBL/GenBank/DDBJ databases">
        <authorList>
            <person name="Amadeo P."/>
            <person name="Zhao Q."/>
            <person name="Wortman J."/>
            <person name="Fraser-Liggett C."/>
            <person name="Carlton J."/>
        </authorList>
    </citation>
    <scope>NUCLEOTIDE SEQUENCE</scope>
    <source>
        <strain evidence="1">G3</strain>
    </source>
</reference>
<dbReference type="VEuPathDB" id="TrichDB:TVAGG3_0588340"/>
<keyword evidence="2" id="KW-1185">Reference proteome</keyword>
<dbReference type="EMBL" id="DS113347">
    <property type="protein sequence ID" value="EAY09924.1"/>
    <property type="molecule type" value="Genomic_DNA"/>
</dbReference>
<organism evidence="1 2">
    <name type="scientific">Trichomonas vaginalis (strain ATCC PRA-98 / G3)</name>
    <dbReference type="NCBI Taxonomy" id="412133"/>
    <lineage>
        <taxon>Eukaryota</taxon>
        <taxon>Metamonada</taxon>
        <taxon>Parabasalia</taxon>
        <taxon>Trichomonadida</taxon>
        <taxon>Trichomonadidae</taxon>
        <taxon>Trichomonas</taxon>
    </lineage>
</organism>
<accession>A2EBK7</accession>
<dbReference type="Proteomes" id="UP000001542">
    <property type="component" value="Unassembled WGS sequence"/>
</dbReference>
<reference evidence="1" key="2">
    <citation type="journal article" date="2007" name="Science">
        <title>Draft genome sequence of the sexually transmitted pathogen Trichomonas vaginalis.</title>
        <authorList>
            <person name="Carlton J.M."/>
            <person name="Hirt R.P."/>
            <person name="Silva J.C."/>
            <person name="Delcher A.L."/>
            <person name="Schatz M."/>
            <person name="Zhao Q."/>
            <person name="Wortman J.R."/>
            <person name="Bidwell S.L."/>
            <person name="Alsmark U.C.M."/>
            <person name="Besteiro S."/>
            <person name="Sicheritz-Ponten T."/>
            <person name="Noel C.J."/>
            <person name="Dacks J.B."/>
            <person name="Foster P.G."/>
            <person name="Simillion C."/>
            <person name="Van de Peer Y."/>
            <person name="Miranda-Saavedra D."/>
            <person name="Barton G.J."/>
            <person name="Westrop G.D."/>
            <person name="Mueller S."/>
            <person name="Dessi D."/>
            <person name="Fiori P.L."/>
            <person name="Ren Q."/>
            <person name="Paulsen I."/>
            <person name="Zhang H."/>
            <person name="Bastida-Corcuera F.D."/>
            <person name="Simoes-Barbosa A."/>
            <person name="Brown M.T."/>
            <person name="Hayes R.D."/>
            <person name="Mukherjee M."/>
            <person name="Okumura C.Y."/>
            <person name="Schneider R."/>
            <person name="Smith A.J."/>
            <person name="Vanacova S."/>
            <person name="Villalvazo M."/>
            <person name="Haas B.J."/>
            <person name="Pertea M."/>
            <person name="Feldblyum T.V."/>
            <person name="Utterback T.R."/>
            <person name="Shu C.L."/>
            <person name="Osoegawa K."/>
            <person name="de Jong P.J."/>
            <person name="Hrdy I."/>
            <person name="Horvathova L."/>
            <person name="Zubacova Z."/>
            <person name="Dolezal P."/>
            <person name="Malik S.B."/>
            <person name="Logsdon J.M. Jr."/>
            <person name="Henze K."/>
            <person name="Gupta A."/>
            <person name="Wang C.C."/>
            <person name="Dunne R.L."/>
            <person name="Upcroft J.A."/>
            <person name="Upcroft P."/>
            <person name="White O."/>
            <person name="Salzberg S.L."/>
            <person name="Tang P."/>
            <person name="Chiu C.-H."/>
            <person name="Lee Y.-S."/>
            <person name="Embley T.M."/>
            <person name="Coombs G.H."/>
            <person name="Mottram J.C."/>
            <person name="Tachezy J."/>
            <person name="Fraser-Liggett C.M."/>
            <person name="Johnson P.J."/>
        </authorList>
    </citation>
    <scope>NUCLEOTIDE SEQUENCE [LARGE SCALE GENOMIC DNA]</scope>
    <source>
        <strain evidence="1">G3</strain>
    </source>
</reference>
<dbReference type="KEGG" id="tva:4767855"/>
<dbReference type="VEuPathDB" id="TrichDB:TVAG_481980"/>
<dbReference type="AlphaFoldDB" id="A2EBK7"/>
<gene>
    <name evidence="1" type="ORF">TVAG_481980</name>
</gene>